<accession>A0AC61L091</accession>
<comment type="caution">
    <text evidence="1">The sequence shown here is derived from an EMBL/GenBank/DDBJ whole genome shotgun (WGS) entry which is preliminary data.</text>
</comment>
<dbReference type="EMBL" id="PQXF01000033">
    <property type="protein sequence ID" value="PXF58695.1"/>
    <property type="molecule type" value="Genomic_DNA"/>
</dbReference>
<protein>
    <submittedName>
        <fullName evidence="1">Uncharacterized protein</fullName>
    </submittedName>
</protein>
<organism evidence="1 2">
    <name type="scientific">Candidatus Methanogaster sp</name>
    <dbReference type="NCBI Taxonomy" id="3386292"/>
    <lineage>
        <taxon>Archaea</taxon>
        <taxon>Methanobacteriati</taxon>
        <taxon>Methanobacteriota</taxon>
        <taxon>Stenosarchaea group</taxon>
        <taxon>Methanomicrobia</taxon>
        <taxon>Methanosarcinales</taxon>
        <taxon>ANME-2 cluster</taxon>
        <taxon>Candidatus Methanogasteraceae</taxon>
        <taxon>Candidatus Methanogaster</taxon>
    </lineage>
</organism>
<evidence type="ECO:0000313" key="1">
    <source>
        <dbReference type="EMBL" id="PXF58695.1"/>
    </source>
</evidence>
<sequence>MIPKKDPKENELIDDAKTWNWIIAGFRVLAEHAIGGVKRFGMVSDKFRNRKDGFDDKIMLISCGLWNYPPAVLLN</sequence>
<proteinExistence type="predicted"/>
<reference evidence="1" key="1">
    <citation type="submission" date="2018-01" db="EMBL/GenBank/DDBJ databases">
        <authorList>
            <person name="Krukenberg V."/>
        </authorList>
    </citation>
    <scope>NUCLEOTIDE SEQUENCE</scope>
    <source>
        <strain evidence="1">E20ANME2</strain>
    </source>
</reference>
<dbReference type="Proteomes" id="UP000248329">
    <property type="component" value="Unassembled WGS sequence"/>
</dbReference>
<gene>
    <name evidence="1" type="ORF">C4B59_12760</name>
</gene>
<evidence type="ECO:0000313" key="2">
    <source>
        <dbReference type="Proteomes" id="UP000248329"/>
    </source>
</evidence>
<name>A0AC61L091_9EURY</name>